<dbReference type="EMBL" id="JAJAQI010000044">
    <property type="protein sequence ID" value="MCB4824506.1"/>
    <property type="molecule type" value="Genomic_DNA"/>
</dbReference>
<sequence length="145" mass="15515">MTDVPADRAEEASDEGFDRPLLDPAFREEVRRVVALGRAAHARGDHAEYRKGEEGSASLRRLLPEATAEAEAHRRAETGGGEWLPADPGERVGTGAIAPPAAVPGAFHREVPRDPQGKSLASNCVHLAIRPRILKDSREGLANGT</sequence>
<organism evidence="2 3">
    <name type="scientific">Roseicella aerolata</name>
    <dbReference type="NCBI Taxonomy" id="2883479"/>
    <lineage>
        <taxon>Bacteria</taxon>
        <taxon>Pseudomonadati</taxon>
        <taxon>Pseudomonadota</taxon>
        <taxon>Alphaproteobacteria</taxon>
        <taxon>Acetobacterales</taxon>
        <taxon>Roseomonadaceae</taxon>
        <taxon>Roseicella</taxon>
    </lineage>
</organism>
<evidence type="ECO:0000313" key="2">
    <source>
        <dbReference type="EMBL" id="MCB4824506.1"/>
    </source>
</evidence>
<keyword evidence="3" id="KW-1185">Reference proteome</keyword>
<dbReference type="AlphaFoldDB" id="A0A9X1IHY8"/>
<gene>
    <name evidence="2" type="ORF">LHA35_22510</name>
</gene>
<dbReference type="RefSeq" id="WP_226612273.1">
    <property type="nucleotide sequence ID" value="NZ_JAJAQI010000044.1"/>
</dbReference>
<feature type="compositionally biased region" description="Basic and acidic residues" evidence="1">
    <location>
        <begin position="107"/>
        <end position="116"/>
    </location>
</feature>
<feature type="compositionally biased region" description="Low complexity" evidence="1">
    <location>
        <begin position="93"/>
        <end position="106"/>
    </location>
</feature>
<feature type="region of interest" description="Disordered" evidence="1">
    <location>
        <begin position="1"/>
        <end position="24"/>
    </location>
</feature>
<feature type="region of interest" description="Disordered" evidence="1">
    <location>
        <begin position="67"/>
        <end position="121"/>
    </location>
</feature>
<reference evidence="2" key="1">
    <citation type="submission" date="2021-10" db="EMBL/GenBank/DDBJ databases">
        <title>Roseicella aerolatum sp. nov., isolated from aerosols of e-waste dismantling site.</title>
        <authorList>
            <person name="Qin T."/>
        </authorList>
    </citation>
    <scope>NUCLEOTIDE SEQUENCE</scope>
    <source>
        <strain evidence="2">GB24</strain>
    </source>
</reference>
<proteinExistence type="predicted"/>
<name>A0A9X1IHY8_9PROT</name>
<evidence type="ECO:0000313" key="3">
    <source>
        <dbReference type="Proteomes" id="UP001139311"/>
    </source>
</evidence>
<accession>A0A9X1IHY8</accession>
<dbReference type="Proteomes" id="UP001139311">
    <property type="component" value="Unassembled WGS sequence"/>
</dbReference>
<protein>
    <submittedName>
        <fullName evidence="2">Uncharacterized protein</fullName>
    </submittedName>
</protein>
<comment type="caution">
    <text evidence="2">The sequence shown here is derived from an EMBL/GenBank/DDBJ whole genome shotgun (WGS) entry which is preliminary data.</text>
</comment>
<evidence type="ECO:0000256" key="1">
    <source>
        <dbReference type="SAM" id="MobiDB-lite"/>
    </source>
</evidence>